<dbReference type="GO" id="GO:0008470">
    <property type="term" value="F:3-methylbutanoyl-CoA dehydrogenase activity"/>
    <property type="evidence" value="ECO:0007669"/>
    <property type="project" value="UniProtKB-EC"/>
</dbReference>
<sequence>MSWQTHTVFNQPAPLNNSNLFLSDGALCEAVSREGAGWDSDLLASIGQQLGTAESLELGRLANAHPPELLRYDPQGQRLDDVRFHPAWHLLMQGLCANRVHNLAWEEEARAGSFVARAARFVLHAQVEAGTLCPVTMTFAATPLLLQMLPATFHDWLAPLRSDRYDSHLLPGGQKRGLLIGMGMTEKQGGSDVLSNTTHAERLADDSYRLVGHKWFFSVPQSDAHLVLAQAKGGLSCFFVPRFLPDGQRNSVRLERLKDKLGNRSNASAEVEFQDAVGWRLGEEGEGIRHILKMGGMTRLDCALGSHGLMRRAFSVAIYHAHQRQAFGKPLIEQPLMRQTLSRMALCLEGQTALLFRLARAWEQRREAKEALWARLFTPAAKFAICKQGIPFVAEAMEVLGGMGYCEESELPRLYREMPVNSIWEGSGNIMCLDVLRVLTKQHGVYDVLNEAFAEVKGQDRHYDRAVRQLQQRLRKPDEAMGREITQQLFLLGCGAEMLRHASPPLAQAWCQMMLDTRGEMPLSAQVQNDLLLRATGGLR</sequence>
<keyword evidence="4 5" id="KW-0274">FAD</keyword>
<evidence type="ECO:0000313" key="10">
    <source>
        <dbReference type="EMBL" id="EBY2435299.1"/>
    </source>
</evidence>
<feature type="domain" description="Acyl-CoA dehydrogenase/oxidase C-terminal" evidence="6">
    <location>
        <begin position="285"/>
        <end position="439"/>
    </location>
</feature>
<evidence type="ECO:0000256" key="5">
    <source>
        <dbReference type="RuleBase" id="RU362125"/>
    </source>
</evidence>
<keyword evidence="5 11" id="KW-0560">Oxidoreductase</keyword>
<reference evidence="11" key="1">
    <citation type="submission" date="2018-09" db="EMBL/GenBank/DDBJ databases">
        <authorList>
            <person name="Ashton P.M."/>
            <person name="Dallman T."/>
            <person name="Nair S."/>
            <person name="De Pinna E."/>
            <person name="Peters T."/>
            <person name="Grant K."/>
        </authorList>
    </citation>
    <scope>NUCLEOTIDE SEQUENCE [LARGE SCALE GENOMIC DNA]</scope>
    <source>
        <strain evidence="10">294991</strain>
        <strain evidence="14">306533</strain>
        <strain evidence="11">574296</strain>
        <strain evidence="12">619041</strain>
        <strain evidence="13">634830</strain>
        <strain evidence="9">751203</strain>
        <strain evidence="15">808856</strain>
    </source>
</reference>
<dbReference type="EMBL" id="AALKPH010000007">
    <property type="protein sequence ID" value="EDA5907667.1"/>
    <property type="molecule type" value="Genomic_DNA"/>
</dbReference>
<accession>A0A3V7IBT9</accession>
<keyword evidence="3 5" id="KW-0285">Flavoprotein</keyword>
<dbReference type="EMBL" id="AAHNVE010000011">
    <property type="protein sequence ID" value="EBY3460937.1"/>
    <property type="molecule type" value="Genomic_DNA"/>
</dbReference>
<evidence type="ECO:0000313" key="15">
    <source>
        <dbReference type="EMBL" id="EDA5907667.1"/>
    </source>
</evidence>
<evidence type="ECO:0000259" key="8">
    <source>
        <dbReference type="Pfam" id="PF18158"/>
    </source>
</evidence>
<proteinExistence type="inferred from homology"/>
<name>A0A3V7IBT9_SALET</name>
<dbReference type="EMBL" id="AAFIJN010000010">
    <property type="protein sequence ID" value="EBG2889052.1"/>
    <property type="molecule type" value="Genomic_DNA"/>
</dbReference>
<protein>
    <submittedName>
        <fullName evidence="11">Isovaleryl-CoA dehydrogenase</fullName>
        <ecNumber evidence="11">1.3.8.4</ecNumber>
    </submittedName>
</protein>
<dbReference type="InterPro" id="IPR041504">
    <property type="entry name" value="AidB_N"/>
</dbReference>
<dbReference type="InterPro" id="IPR052904">
    <property type="entry name" value="Acyl-CoA_dehydrogenase-like"/>
</dbReference>
<dbReference type="CDD" id="cd01154">
    <property type="entry name" value="AidB"/>
    <property type="match status" value="1"/>
</dbReference>
<dbReference type="Gene3D" id="2.40.110.20">
    <property type="match status" value="1"/>
</dbReference>
<dbReference type="InterPro" id="IPR006091">
    <property type="entry name" value="Acyl-CoA_Oxase/DH_mid-dom"/>
</dbReference>
<dbReference type="PROSITE" id="PS00072">
    <property type="entry name" value="ACYL_COA_DH_1"/>
    <property type="match status" value="1"/>
</dbReference>
<dbReference type="InterPro" id="IPR036250">
    <property type="entry name" value="AcylCo_DH-like_C"/>
</dbReference>
<dbReference type="EMBL" id="AAHROU010000009">
    <property type="protein sequence ID" value="EBZ5799900.1"/>
    <property type="molecule type" value="Genomic_DNA"/>
</dbReference>
<dbReference type="Pfam" id="PF02770">
    <property type="entry name" value="Acyl-CoA_dh_M"/>
    <property type="match status" value="1"/>
</dbReference>
<feature type="domain" description="Acyl-CoA oxidase/dehydrogenase middle" evidence="7">
    <location>
        <begin position="182"/>
        <end position="275"/>
    </location>
</feature>
<dbReference type="PROSITE" id="PS00073">
    <property type="entry name" value="ACYL_COA_DH_2"/>
    <property type="match status" value="1"/>
</dbReference>
<dbReference type="SUPFAM" id="SSF56645">
    <property type="entry name" value="Acyl-CoA dehydrogenase NM domain-like"/>
    <property type="match status" value="1"/>
</dbReference>
<dbReference type="InterPro" id="IPR009100">
    <property type="entry name" value="AcylCoA_DH/oxidase_NM_dom_sf"/>
</dbReference>
<dbReference type="EMBL" id="AAHSHO010000008">
    <property type="protein sequence ID" value="EBZ7970558.1"/>
    <property type="molecule type" value="Genomic_DNA"/>
</dbReference>
<dbReference type="InterPro" id="IPR034184">
    <property type="entry name" value="AidB"/>
</dbReference>
<comment type="cofactor">
    <cofactor evidence="1 5">
        <name>FAD</name>
        <dbReference type="ChEBI" id="CHEBI:57692"/>
    </cofactor>
</comment>
<reference evidence="16" key="3">
    <citation type="submission" date="2019-03" db="EMBL/GenBank/DDBJ databases">
        <authorList>
            <person name="Tay M."/>
        </authorList>
    </citation>
    <scope>NUCLEOTIDE SEQUENCE</scope>
    <source>
        <strain evidence="16">SL_58_S327</strain>
    </source>
</reference>
<dbReference type="Gene3D" id="1.20.140.10">
    <property type="entry name" value="Butyryl-CoA Dehydrogenase, subunit A, domain 3"/>
    <property type="match status" value="1"/>
</dbReference>
<dbReference type="EMBL" id="SMQQ01000006">
    <property type="protein sequence ID" value="TLB94576.1"/>
    <property type="molecule type" value="Genomic_DNA"/>
</dbReference>
<dbReference type="Gene3D" id="6.10.250.600">
    <property type="match status" value="1"/>
</dbReference>
<feature type="domain" description="Adaptive response protein AidB N-terminal" evidence="8">
    <location>
        <begin position="10"/>
        <end position="167"/>
    </location>
</feature>
<evidence type="ECO:0000256" key="4">
    <source>
        <dbReference type="ARBA" id="ARBA00022827"/>
    </source>
</evidence>
<dbReference type="PANTHER" id="PTHR42707">
    <property type="entry name" value="ACYL-COA DEHYDROGENASE"/>
    <property type="match status" value="1"/>
</dbReference>
<dbReference type="NCBIfam" id="NF008594">
    <property type="entry name" value="PRK11561.1"/>
    <property type="match status" value="1"/>
</dbReference>
<evidence type="ECO:0000313" key="11">
    <source>
        <dbReference type="EMBL" id="EBY3460937.1"/>
    </source>
</evidence>
<evidence type="ECO:0000256" key="3">
    <source>
        <dbReference type="ARBA" id="ARBA00022630"/>
    </source>
</evidence>
<dbReference type="Proteomes" id="UP000305873">
    <property type="component" value="Unassembled WGS sequence"/>
</dbReference>
<organism evidence="11">
    <name type="scientific">Salmonella enterica subsp. enterica serovar Weltevreden</name>
    <dbReference type="NCBI Taxonomy" id="57743"/>
    <lineage>
        <taxon>Bacteria</taxon>
        <taxon>Pseudomonadati</taxon>
        <taxon>Pseudomonadota</taxon>
        <taxon>Gammaproteobacteria</taxon>
        <taxon>Enterobacterales</taxon>
        <taxon>Enterobacteriaceae</taxon>
        <taxon>Salmonella</taxon>
    </lineage>
</organism>
<gene>
    <name evidence="11" type="ORF">D4E63_09225</name>
    <name evidence="10" type="ORF">DU837_17920</name>
    <name evidence="14" type="ORF">E0Y54_09820</name>
    <name evidence="16" type="ORF">E2E91_09450</name>
    <name evidence="12" type="ORF">EC445_09400</name>
    <name evidence="13" type="ORF">EGK95_06830</name>
    <name evidence="15" type="ORF">F9X83_07335</name>
    <name evidence="9" type="ORF">FIR23_07960</name>
</gene>
<dbReference type="RefSeq" id="WP_000118963.1">
    <property type="nucleotide sequence ID" value="NZ_CP040701.1"/>
</dbReference>
<dbReference type="Pfam" id="PF00441">
    <property type="entry name" value="Acyl-CoA_dh_1"/>
    <property type="match status" value="1"/>
</dbReference>
<evidence type="ECO:0000313" key="13">
    <source>
        <dbReference type="EMBL" id="EBZ7970558.1"/>
    </source>
</evidence>
<dbReference type="InterPro" id="IPR006089">
    <property type="entry name" value="Acyl-CoA_DH_CS"/>
</dbReference>
<comment type="similarity">
    <text evidence="2 5">Belongs to the acyl-CoA dehydrogenase family.</text>
</comment>
<evidence type="ECO:0000259" key="7">
    <source>
        <dbReference type="Pfam" id="PF02770"/>
    </source>
</evidence>
<evidence type="ECO:0000313" key="14">
    <source>
        <dbReference type="EMBL" id="ECB6962340.1"/>
    </source>
</evidence>
<dbReference type="EC" id="1.3.8.4" evidence="11"/>
<dbReference type="PANTHER" id="PTHR42707:SF3">
    <property type="entry name" value="ACYL-COA DEHYDROGENASE AIDB-RELATED"/>
    <property type="match status" value="1"/>
</dbReference>
<evidence type="ECO:0000313" key="12">
    <source>
        <dbReference type="EMBL" id="EBZ5799900.1"/>
    </source>
</evidence>
<dbReference type="AlphaFoldDB" id="A0A3V7IBT9"/>
<evidence type="ECO:0000313" key="9">
    <source>
        <dbReference type="EMBL" id="EBG2889052.1"/>
    </source>
</evidence>
<evidence type="ECO:0000256" key="1">
    <source>
        <dbReference type="ARBA" id="ARBA00001974"/>
    </source>
</evidence>
<dbReference type="Pfam" id="PF18158">
    <property type="entry name" value="AidB_N"/>
    <property type="match status" value="1"/>
</dbReference>
<dbReference type="Proteomes" id="UP000839923">
    <property type="component" value="Unassembled WGS sequence"/>
</dbReference>
<reference evidence="16 17" key="2">
    <citation type="journal article" date="2019" name="Foodborne Pathog. Dis.">
        <title>Whole Genome Sequencing Analysis of Nontyphoidal Salmonella enterica of Chicken Meat and Human Origin Under Surveillance in Sri Lanka.</title>
        <authorList>
            <person name="Tay M.Y.F."/>
            <person name="Pathirage S."/>
            <person name="Chandrasekaran L."/>
            <person name="Wickramasuriya U."/>
            <person name="Sadeepanie N."/>
            <person name="Waidyarathna K.D.K."/>
            <person name="Liyanage L.D.C."/>
            <person name="Seow K.L.G."/>
            <person name="Hendriksen R.S."/>
            <person name="Takeuchi M.T."/>
            <person name="Schlundt J."/>
        </authorList>
    </citation>
    <scope>NUCLEOTIDE SEQUENCE [LARGE SCALE GENOMIC DNA]</scope>
    <source>
        <strain evidence="16 17">SL_58_S327</strain>
    </source>
</reference>
<evidence type="ECO:0000313" key="17">
    <source>
        <dbReference type="Proteomes" id="UP000305873"/>
    </source>
</evidence>
<evidence type="ECO:0000256" key="2">
    <source>
        <dbReference type="ARBA" id="ARBA00009347"/>
    </source>
</evidence>
<comment type="caution">
    <text evidence="11">The sequence shown here is derived from an EMBL/GenBank/DDBJ whole genome shotgun (WGS) entry which is preliminary data.</text>
</comment>
<dbReference type="InterPro" id="IPR009075">
    <property type="entry name" value="AcylCo_DH/oxidase_C"/>
</dbReference>
<evidence type="ECO:0000313" key="16">
    <source>
        <dbReference type="EMBL" id="TLB94576.1"/>
    </source>
</evidence>
<evidence type="ECO:0000259" key="6">
    <source>
        <dbReference type="Pfam" id="PF00441"/>
    </source>
</evidence>
<dbReference type="SUPFAM" id="SSF47203">
    <property type="entry name" value="Acyl-CoA dehydrogenase C-terminal domain-like"/>
    <property type="match status" value="1"/>
</dbReference>
<dbReference type="EMBL" id="AAHYKC010000013">
    <property type="protein sequence ID" value="ECB6962340.1"/>
    <property type="molecule type" value="Genomic_DNA"/>
</dbReference>
<dbReference type="EMBL" id="AAHNNE010000027">
    <property type="protein sequence ID" value="EBY2435299.1"/>
    <property type="molecule type" value="Genomic_DNA"/>
</dbReference>